<comment type="caution">
    <text evidence="2">The sequence shown here is derived from an EMBL/GenBank/DDBJ whole genome shotgun (WGS) entry which is preliminary data.</text>
</comment>
<gene>
    <name evidence="2" type="ORF">EVAR_29315_1</name>
</gene>
<feature type="region of interest" description="Disordered" evidence="1">
    <location>
        <begin position="76"/>
        <end position="101"/>
    </location>
</feature>
<dbReference type="AlphaFoldDB" id="A0A4C1WK79"/>
<protein>
    <recommendedName>
        <fullName evidence="4">Reverse transcriptase domain-containing protein</fullName>
    </recommendedName>
</protein>
<keyword evidence="3" id="KW-1185">Reference proteome</keyword>
<evidence type="ECO:0000256" key="1">
    <source>
        <dbReference type="SAM" id="MobiDB-lite"/>
    </source>
</evidence>
<dbReference type="OrthoDB" id="425681at2759"/>
<reference evidence="2 3" key="1">
    <citation type="journal article" date="2019" name="Commun. Biol.">
        <title>The bagworm genome reveals a unique fibroin gene that provides high tensile strength.</title>
        <authorList>
            <person name="Kono N."/>
            <person name="Nakamura H."/>
            <person name="Ohtoshi R."/>
            <person name="Tomita M."/>
            <person name="Numata K."/>
            <person name="Arakawa K."/>
        </authorList>
    </citation>
    <scope>NUCLEOTIDE SEQUENCE [LARGE SCALE GENOMIC DNA]</scope>
</reference>
<evidence type="ECO:0000313" key="2">
    <source>
        <dbReference type="EMBL" id="GBP50557.1"/>
    </source>
</evidence>
<sequence>MDELSVKCLLYADDQVILALSACVLQDMVDKMIDSVKKRDMKVNVGASSSSAPSTRSPALSLSYLGLKNFDRAHLPCSSHPPNAREGSLFQKLPQKISKDT</sequence>
<evidence type="ECO:0000313" key="3">
    <source>
        <dbReference type="Proteomes" id="UP000299102"/>
    </source>
</evidence>
<name>A0A4C1WK79_EUMVA</name>
<organism evidence="2 3">
    <name type="scientific">Eumeta variegata</name>
    <name type="common">Bagworm moth</name>
    <name type="synonym">Eumeta japonica</name>
    <dbReference type="NCBI Taxonomy" id="151549"/>
    <lineage>
        <taxon>Eukaryota</taxon>
        <taxon>Metazoa</taxon>
        <taxon>Ecdysozoa</taxon>
        <taxon>Arthropoda</taxon>
        <taxon>Hexapoda</taxon>
        <taxon>Insecta</taxon>
        <taxon>Pterygota</taxon>
        <taxon>Neoptera</taxon>
        <taxon>Endopterygota</taxon>
        <taxon>Lepidoptera</taxon>
        <taxon>Glossata</taxon>
        <taxon>Ditrysia</taxon>
        <taxon>Tineoidea</taxon>
        <taxon>Psychidae</taxon>
        <taxon>Oiketicinae</taxon>
        <taxon>Eumeta</taxon>
    </lineage>
</organism>
<accession>A0A4C1WK79</accession>
<evidence type="ECO:0008006" key="4">
    <source>
        <dbReference type="Google" id="ProtNLM"/>
    </source>
</evidence>
<dbReference type="Proteomes" id="UP000299102">
    <property type="component" value="Unassembled WGS sequence"/>
</dbReference>
<proteinExistence type="predicted"/>
<dbReference type="EMBL" id="BGZK01000568">
    <property type="protein sequence ID" value="GBP50557.1"/>
    <property type="molecule type" value="Genomic_DNA"/>
</dbReference>